<sequence length="47" mass="5514">HDFVTWHYIKYLDTIDQKFLAELDSDAINVHRVLTRSKELIAALKGE</sequence>
<dbReference type="EMBL" id="LAZR01028691">
    <property type="protein sequence ID" value="KKL61835.1"/>
    <property type="molecule type" value="Genomic_DNA"/>
</dbReference>
<reference evidence="1" key="1">
    <citation type="journal article" date="2015" name="Nature">
        <title>Complex archaea that bridge the gap between prokaryotes and eukaryotes.</title>
        <authorList>
            <person name="Spang A."/>
            <person name="Saw J.H."/>
            <person name="Jorgensen S.L."/>
            <person name="Zaremba-Niedzwiedzka K."/>
            <person name="Martijn J."/>
            <person name="Lind A.E."/>
            <person name="van Eijk R."/>
            <person name="Schleper C."/>
            <person name="Guy L."/>
            <person name="Ettema T.J."/>
        </authorList>
    </citation>
    <scope>NUCLEOTIDE SEQUENCE</scope>
</reference>
<comment type="caution">
    <text evidence="1">The sequence shown here is derived from an EMBL/GenBank/DDBJ whole genome shotgun (WGS) entry which is preliminary data.</text>
</comment>
<dbReference type="AlphaFoldDB" id="A0A0F9FWW3"/>
<evidence type="ECO:0000313" key="1">
    <source>
        <dbReference type="EMBL" id="KKL61835.1"/>
    </source>
</evidence>
<accession>A0A0F9FWW3</accession>
<proteinExistence type="predicted"/>
<protein>
    <submittedName>
        <fullName evidence="1">Uncharacterized protein</fullName>
    </submittedName>
</protein>
<name>A0A0F9FWW3_9ZZZZ</name>
<organism evidence="1">
    <name type="scientific">marine sediment metagenome</name>
    <dbReference type="NCBI Taxonomy" id="412755"/>
    <lineage>
        <taxon>unclassified sequences</taxon>
        <taxon>metagenomes</taxon>
        <taxon>ecological metagenomes</taxon>
    </lineage>
</organism>
<feature type="non-terminal residue" evidence="1">
    <location>
        <position position="1"/>
    </location>
</feature>
<gene>
    <name evidence="1" type="ORF">LCGC14_2191370</name>
</gene>